<feature type="domain" description="SH3b" evidence="3">
    <location>
        <begin position="103"/>
        <end position="157"/>
    </location>
</feature>
<sequence length="166" mass="18000">MIRRTMKSGLLATVVALALLPTAASAADAGRTAPLPAPAAVAPSTLPSLLPTPARHAPAGHRATHRRHHAHHATHRVHSIARRTTYRHGMVTTGRVTTRHAHLNVRSGPGTGYRVVGHRHGNRLVTITCKKHGSRVLGTRTWYRLAHHKGYVSAHYVRVGTAVPWC</sequence>
<dbReference type="OrthoDB" id="3482365at2"/>
<evidence type="ECO:0000256" key="1">
    <source>
        <dbReference type="SAM" id="MobiDB-lite"/>
    </source>
</evidence>
<gene>
    <name evidence="4" type="ORF">CTZ28_42475</name>
</gene>
<dbReference type="RefSeq" id="WP_121895169.1">
    <property type="nucleotide sequence ID" value="NZ_PENI01000049.1"/>
</dbReference>
<evidence type="ECO:0000313" key="4">
    <source>
        <dbReference type="EMBL" id="RMB79979.1"/>
    </source>
</evidence>
<reference evidence="4 5" key="1">
    <citation type="submission" date="2017-11" db="EMBL/GenBank/DDBJ databases">
        <title>Draft genome of actinobacteria isolated from guarana (Paullinia cupana (Mart.) Ducke.</title>
        <authorList>
            <person name="Siqueira K.A."/>
            <person name="Liotti R.G."/>
            <person name="Mendes T.A.O."/>
            <person name="Soares M.A."/>
        </authorList>
    </citation>
    <scope>NUCLEOTIDE SEQUENCE [LARGE SCALE GENOMIC DNA]</scope>
    <source>
        <strain evidence="4 5">193</strain>
    </source>
</reference>
<dbReference type="Gene3D" id="2.30.30.40">
    <property type="entry name" value="SH3 Domains"/>
    <property type="match status" value="1"/>
</dbReference>
<dbReference type="EMBL" id="PENI01000049">
    <property type="protein sequence ID" value="RMB79979.1"/>
    <property type="molecule type" value="Genomic_DNA"/>
</dbReference>
<dbReference type="AlphaFoldDB" id="A0A3M0I1N6"/>
<dbReference type="Proteomes" id="UP000270471">
    <property type="component" value="Unassembled WGS sequence"/>
</dbReference>
<dbReference type="InterPro" id="IPR003646">
    <property type="entry name" value="SH3-like_bac-type"/>
</dbReference>
<accession>A0A3M0I1N6</accession>
<proteinExistence type="predicted"/>
<dbReference type="Pfam" id="PF08239">
    <property type="entry name" value="SH3_3"/>
    <property type="match status" value="1"/>
</dbReference>
<name>A0A3M0I1N6_9ACTN</name>
<evidence type="ECO:0000313" key="5">
    <source>
        <dbReference type="Proteomes" id="UP000270471"/>
    </source>
</evidence>
<keyword evidence="2" id="KW-0732">Signal</keyword>
<keyword evidence="5" id="KW-1185">Reference proteome</keyword>
<organism evidence="4 5">
    <name type="scientific">Streptomyces shenzhenensis</name>
    <dbReference type="NCBI Taxonomy" id="943815"/>
    <lineage>
        <taxon>Bacteria</taxon>
        <taxon>Bacillati</taxon>
        <taxon>Actinomycetota</taxon>
        <taxon>Actinomycetes</taxon>
        <taxon>Kitasatosporales</taxon>
        <taxon>Streptomycetaceae</taxon>
        <taxon>Streptomyces</taxon>
    </lineage>
</organism>
<evidence type="ECO:0000256" key="2">
    <source>
        <dbReference type="SAM" id="SignalP"/>
    </source>
</evidence>
<feature type="chain" id="PRO_5018151304" description="SH3b domain-containing protein" evidence="2">
    <location>
        <begin position="27"/>
        <end position="166"/>
    </location>
</feature>
<protein>
    <recommendedName>
        <fullName evidence="3">SH3b domain-containing protein</fullName>
    </recommendedName>
</protein>
<feature type="signal peptide" evidence="2">
    <location>
        <begin position="1"/>
        <end position="26"/>
    </location>
</feature>
<feature type="compositionally biased region" description="Basic residues" evidence="1">
    <location>
        <begin position="58"/>
        <end position="78"/>
    </location>
</feature>
<evidence type="ECO:0000259" key="3">
    <source>
        <dbReference type="Pfam" id="PF08239"/>
    </source>
</evidence>
<feature type="compositionally biased region" description="Low complexity" evidence="1">
    <location>
        <begin position="46"/>
        <end position="57"/>
    </location>
</feature>
<feature type="region of interest" description="Disordered" evidence="1">
    <location>
        <begin position="46"/>
        <end position="78"/>
    </location>
</feature>
<comment type="caution">
    <text evidence="4">The sequence shown here is derived from an EMBL/GenBank/DDBJ whole genome shotgun (WGS) entry which is preliminary data.</text>
</comment>